<name>A0A4Y2EGN6_ARAVE</name>
<keyword evidence="2" id="KW-1185">Reference proteome</keyword>
<accession>A0A4Y2EGN6</accession>
<dbReference type="Proteomes" id="UP000499080">
    <property type="component" value="Unassembled WGS sequence"/>
</dbReference>
<sequence>MPRFIHRAHLNLLPPNGLPWKEGPNKGCRRCNKADLETLPQVIDHCEAHSRGWQLRHDGIQNTVLEAAKNSPAEIISVNKNIVKSINLRPDIVMKLDNKIFIVDITRPFENRLEVFEKAKQEKLRKYSALIGHFLPQASSVEIVPIVVGALGAWDPANDKF</sequence>
<evidence type="ECO:0000313" key="2">
    <source>
        <dbReference type="Proteomes" id="UP000499080"/>
    </source>
</evidence>
<gene>
    <name evidence="1" type="ORF">AVEN_250436_1</name>
</gene>
<dbReference type="OrthoDB" id="6432781at2759"/>
<dbReference type="AlphaFoldDB" id="A0A4Y2EGN6"/>
<organism evidence="1 2">
    <name type="scientific">Araneus ventricosus</name>
    <name type="common">Orbweaver spider</name>
    <name type="synonym">Epeira ventricosa</name>
    <dbReference type="NCBI Taxonomy" id="182803"/>
    <lineage>
        <taxon>Eukaryota</taxon>
        <taxon>Metazoa</taxon>
        <taxon>Ecdysozoa</taxon>
        <taxon>Arthropoda</taxon>
        <taxon>Chelicerata</taxon>
        <taxon>Arachnida</taxon>
        <taxon>Araneae</taxon>
        <taxon>Araneomorphae</taxon>
        <taxon>Entelegynae</taxon>
        <taxon>Araneoidea</taxon>
        <taxon>Araneidae</taxon>
        <taxon>Araneus</taxon>
    </lineage>
</organism>
<protein>
    <recommendedName>
        <fullName evidence="3">Retrovirus-related Pol polyprotein from type-1 retrotransposable element R2</fullName>
    </recommendedName>
</protein>
<dbReference type="EMBL" id="BGPR01000584">
    <property type="protein sequence ID" value="GBM27409.1"/>
    <property type="molecule type" value="Genomic_DNA"/>
</dbReference>
<comment type="caution">
    <text evidence="1">The sequence shown here is derived from an EMBL/GenBank/DDBJ whole genome shotgun (WGS) entry which is preliminary data.</text>
</comment>
<evidence type="ECO:0008006" key="3">
    <source>
        <dbReference type="Google" id="ProtNLM"/>
    </source>
</evidence>
<evidence type="ECO:0000313" key="1">
    <source>
        <dbReference type="EMBL" id="GBM27409.1"/>
    </source>
</evidence>
<reference evidence="1 2" key="1">
    <citation type="journal article" date="2019" name="Sci. Rep.">
        <title>Orb-weaving spider Araneus ventricosus genome elucidates the spidroin gene catalogue.</title>
        <authorList>
            <person name="Kono N."/>
            <person name="Nakamura H."/>
            <person name="Ohtoshi R."/>
            <person name="Moran D.A.P."/>
            <person name="Shinohara A."/>
            <person name="Yoshida Y."/>
            <person name="Fujiwara M."/>
            <person name="Mori M."/>
            <person name="Tomita M."/>
            <person name="Arakawa K."/>
        </authorList>
    </citation>
    <scope>NUCLEOTIDE SEQUENCE [LARGE SCALE GENOMIC DNA]</scope>
</reference>
<proteinExistence type="predicted"/>